<dbReference type="STRING" id="102285.A0A0R3T7R6"/>
<feature type="compositionally biased region" description="Polar residues" evidence="1">
    <location>
        <begin position="357"/>
        <end position="375"/>
    </location>
</feature>
<evidence type="ECO:0000313" key="3">
    <source>
        <dbReference type="Proteomes" id="UP000278807"/>
    </source>
</evidence>
<dbReference type="EMBL" id="UZAE01001711">
    <property type="protein sequence ID" value="VDN98962.1"/>
    <property type="molecule type" value="Genomic_DNA"/>
</dbReference>
<accession>A0A0R3T7R6</accession>
<evidence type="ECO:0000256" key="1">
    <source>
        <dbReference type="SAM" id="MobiDB-lite"/>
    </source>
</evidence>
<dbReference type="Proteomes" id="UP000278807">
    <property type="component" value="Unassembled WGS sequence"/>
</dbReference>
<sequence>MSNQPKSSDIWNYESNRLSHFQEEPNLWPNNYLHDGTHLSRNMLNGSTSSSTIPDFPSIWNRCNNEHNLVNDFSQWSLNQSSSSQSSNFAWNEPASKLPQISSNNVPENDVFQTPWPDASWPPINKESIPPPHSAQNETNNQDADPLSTNSQAKPSKAKEKSMTGLDTLSDLQLPQNNQPQLKNDAELLIKERINNPGKWGQKPIEQNTPWTDDDDVKSPRQCQDSNVWRSEPPTGAHIWDSLQAGPSTPTASLNGSAASRISPQALSNQHLPSTFNNWTYSSTGSFSSRSQFPSQGASQGFGPPGSFRRQIQGATSTLISRQSNDSSGLSGPPMGSHRLNAWPSPSINDVPGGSNLGSRSSTWASRPNMDTQPIGNLLENHFRNSTGGINNILNVPQPMPSHRNSLLTYFMQQGFPRADVEEVLSTGNTDIDQCLAALRALQSSGGSSMPFRGTQRTLACTRLLSSPTAPSESGSFFGPFSNNQVASNASFGRGNTMRSTTKSNSMNLSGGAIGSLPGGHFNTGSDDGLMSSLLGRPPAQTPSMSSFLEGSSNTAAPIRNFQSSSNISSVMGLLALKNEIQMQLNEFNEKPFMLTSPNGKKMFSDLNLQLQCVNMQLLNANSSGGTSGGFAPNSIPNGFRSSRQNSYNDNFSAQSHSLSASEENWLLIRDMSISIPSLELGNILDCNILEFHDFPVPGNYLIRVGSAEIAREIKRRCDTHFCSIIPSVVVMSGEAAAGVLLESAKLKNPVPTAVFS</sequence>
<feature type="compositionally biased region" description="Low complexity" evidence="1">
    <location>
        <begin position="285"/>
        <end position="297"/>
    </location>
</feature>
<protein>
    <submittedName>
        <fullName evidence="4">UBA domain-containing protein</fullName>
    </submittedName>
</protein>
<feature type="compositionally biased region" description="Polar residues" evidence="1">
    <location>
        <begin position="313"/>
        <end position="330"/>
    </location>
</feature>
<dbReference type="AlphaFoldDB" id="A0A0R3T7R6"/>
<dbReference type="OrthoDB" id="6258734at2759"/>
<feature type="region of interest" description="Disordered" evidence="1">
    <location>
        <begin position="194"/>
        <end position="257"/>
    </location>
</feature>
<name>A0A0R3T7R6_RODNA</name>
<feature type="compositionally biased region" description="Polar residues" evidence="1">
    <location>
        <begin position="245"/>
        <end position="257"/>
    </location>
</feature>
<feature type="region of interest" description="Disordered" evidence="1">
    <location>
        <begin position="285"/>
        <end position="375"/>
    </location>
</feature>
<keyword evidence="3" id="KW-1185">Reference proteome</keyword>
<feature type="region of interest" description="Disordered" evidence="1">
    <location>
        <begin position="99"/>
        <end position="163"/>
    </location>
</feature>
<evidence type="ECO:0000313" key="4">
    <source>
        <dbReference type="WBParaSite" id="HNAJ_0000310401-mRNA-1"/>
    </source>
</evidence>
<reference evidence="4" key="1">
    <citation type="submission" date="2017-02" db="UniProtKB">
        <authorList>
            <consortium name="WormBaseParasite"/>
        </authorList>
    </citation>
    <scope>IDENTIFICATION</scope>
</reference>
<evidence type="ECO:0000313" key="2">
    <source>
        <dbReference type="EMBL" id="VDN98962.1"/>
    </source>
</evidence>
<organism evidence="4">
    <name type="scientific">Rodentolepis nana</name>
    <name type="common">Dwarf tapeworm</name>
    <name type="synonym">Hymenolepis nana</name>
    <dbReference type="NCBI Taxonomy" id="102285"/>
    <lineage>
        <taxon>Eukaryota</taxon>
        <taxon>Metazoa</taxon>
        <taxon>Spiralia</taxon>
        <taxon>Lophotrochozoa</taxon>
        <taxon>Platyhelminthes</taxon>
        <taxon>Cestoda</taxon>
        <taxon>Eucestoda</taxon>
        <taxon>Cyclophyllidea</taxon>
        <taxon>Hymenolepididae</taxon>
        <taxon>Rodentolepis</taxon>
    </lineage>
</organism>
<reference evidence="2 3" key="2">
    <citation type="submission" date="2018-11" db="EMBL/GenBank/DDBJ databases">
        <authorList>
            <consortium name="Pathogen Informatics"/>
        </authorList>
    </citation>
    <scope>NUCLEOTIDE SEQUENCE [LARGE SCALE GENOMIC DNA]</scope>
</reference>
<dbReference type="WBParaSite" id="HNAJ_0000310401-mRNA-1">
    <property type="protein sequence ID" value="HNAJ_0000310401-mRNA-1"/>
    <property type="gene ID" value="HNAJ_0000310401"/>
</dbReference>
<proteinExistence type="predicted"/>
<feature type="compositionally biased region" description="Polar residues" evidence="1">
    <location>
        <begin position="134"/>
        <end position="154"/>
    </location>
</feature>
<gene>
    <name evidence="2" type="ORF">HNAJ_LOCUS3103</name>
</gene>